<evidence type="ECO:0000313" key="1">
    <source>
        <dbReference type="EMBL" id="VEN48059.1"/>
    </source>
</evidence>
<keyword evidence="2" id="KW-1185">Reference proteome</keyword>
<dbReference type="AlphaFoldDB" id="A0A653CJU1"/>
<dbReference type="Proteomes" id="UP000410492">
    <property type="component" value="Unassembled WGS sequence"/>
</dbReference>
<dbReference type="EMBL" id="CAACVG010008017">
    <property type="protein sequence ID" value="VEN48059.1"/>
    <property type="molecule type" value="Genomic_DNA"/>
</dbReference>
<proteinExistence type="predicted"/>
<organism evidence="1 2">
    <name type="scientific">Callosobruchus maculatus</name>
    <name type="common">Southern cowpea weevil</name>
    <name type="synonym">Pulse bruchid</name>
    <dbReference type="NCBI Taxonomy" id="64391"/>
    <lineage>
        <taxon>Eukaryota</taxon>
        <taxon>Metazoa</taxon>
        <taxon>Ecdysozoa</taxon>
        <taxon>Arthropoda</taxon>
        <taxon>Hexapoda</taxon>
        <taxon>Insecta</taxon>
        <taxon>Pterygota</taxon>
        <taxon>Neoptera</taxon>
        <taxon>Endopterygota</taxon>
        <taxon>Coleoptera</taxon>
        <taxon>Polyphaga</taxon>
        <taxon>Cucujiformia</taxon>
        <taxon>Chrysomeloidea</taxon>
        <taxon>Chrysomelidae</taxon>
        <taxon>Bruchinae</taxon>
        <taxon>Bruchini</taxon>
        <taxon>Callosobruchus</taxon>
    </lineage>
</organism>
<protein>
    <submittedName>
        <fullName evidence="1">Uncharacterized protein</fullName>
    </submittedName>
</protein>
<evidence type="ECO:0000313" key="2">
    <source>
        <dbReference type="Proteomes" id="UP000410492"/>
    </source>
</evidence>
<reference evidence="1 2" key="1">
    <citation type="submission" date="2019-01" db="EMBL/GenBank/DDBJ databases">
        <authorList>
            <person name="Sayadi A."/>
        </authorList>
    </citation>
    <scope>NUCLEOTIDE SEQUENCE [LARGE SCALE GENOMIC DNA]</scope>
</reference>
<sequence length="70" mass="7703">MRASGCLWFLSDRRMGLFEVKSSGLTSTTVSGLFDLMVSFFLHICPTSMGERVVRLCGAPCTELRLLTLG</sequence>
<name>A0A653CJU1_CALMS</name>
<gene>
    <name evidence="1" type="ORF">CALMAC_LOCUS9649</name>
</gene>
<accession>A0A653CJU1</accession>